<keyword evidence="2" id="KW-1185">Reference proteome</keyword>
<evidence type="ECO:0000313" key="2">
    <source>
        <dbReference type="Proteomes" id="UP000318017"/>
    </source>
</evidence>
<dbReference type="OrthoDB" id="790936at2"/>
<dbReference type="Proteomes" id="UP000318017">
    <property type="component" value="Chromosome"/>
</dbReference>
<organism evidence="1 2">
    <name type="scientific">Aureliella helgolandensis</name>
    <dbReference type="NCBI Taxonomy" id="2527968"/>
    <lineage>
        <taxon>Bacteria</taxon>
        <taxon>Pseudomonadati</taxon>
        <taxon>Planctomycetota</taxon>
        <taxon>Planctomycetia</taxon>
        <taxon>Pirellulales</taxon>
        <taxon>Pirellulaceae</taxon>
        <taxon>Aureliella</taxon>
    </lineage>
</organism>
<dbReference type="RefSeq" id="WP_145073514.1">
    <property type="nucleotide sequence ID" value="NZ_CP036298.1"/>
</dbReference>
<sequence length="176" mass="19828">MPTLFGKDMDERTSLHLRQTAAWCTQQLSAGFTMRTAALRPELVASDAPLTQLYAIHDHQELLPTAVSFICKQRQQIIEATGLALPELDACLKLGRVYCTDFDTDSCAAATEPSRGFFNDCDIPGWDSWFAYEPTDKLTRLYGWVPNEMYDAVNYGMLVIPVECVWWVERLPAAAK</sequence>
<protein>
    <submittedName>
        <fullName evidence="1">Uncharacterized protein</fullName>
    </submittedName>
</protein>
<gene>
    <name evidence="1" type="ORF">Q31a_05420</name>
</gene>
<accession>A0A518G0X6</accession>
<name>A0A518G0X6_9BACT</name>
<reference evidence="1 2" key="1">
    <citation type="submission" date="2019-02" db="EMBL/GenBank/DDBJ databases">
        <title>Deep-cultivation of Planctomycetes and their phenomic and genomic characterization uncovers novel biology.</title>
        <authorList>
            <person name="Wiegand S."/>
            <person name="Jogler M."/>
            <person name="Boedeker C."/>
            <person name="Pinto D."/>
            <person name="Vollmers J."/>
            <person name="Rivas-Marin E."/>
            <person name="Kohn T."/>
            <person name="Peeters S.H."/>
            <person name="Heuer A."/>
            <person name="Rast P."/>
            <person name="Oberbeckmann S."/>
            <person name="Bunk B."/>
            <person name="Jeske O."/>
            <person name="Meyerdierks A."/>
            <person name="Storesund J.E."/>
            <person name="Kallscheuer N."/>
            <person name="Luecker S."/>
            <person name="Lage O.M."/>
            <person name="Pohl T."/>
            <person name="Merkel B.J."/>
            <person name="Hornburger P."/>
            <person name="Mueller R.-W."/>
            <person name="Bruemmer F."/>
            <person name="Labrenz M."/>
            <person name="Spormann A.M."/>
            <person name="Op den Camp H."/>
            <person name="Overmann J."/>
            <person name="Amann R."/>
            <person name="Jetten M.S.M."/>
            <person name="Mascher T."/>
            <person name="Medema M.H."/>
            <person name="Devos D.P."/>
            <person name="Kaster A.-K."/>
            <person name="Ovreas L."/>
            <person name="Rohde M."/>
            <person name="Galperin M.Y."/>
            <person name="Jogler C."/>
        </authorList>
    </citation>
    <scope>NUCLEOTIDE SEQUENCE [LARGE SCALE GENOMIC DNA]</scope>
    <source>
        <strain evidence="1 2">Q31a</strain>
    </source>
</reference>
<evidence type="ECO:0000313" key="1">
    <source>
        <dbReference type="EMBL" id="QDV22258.1"/>
    </source>
</evidence>
<proteinExistence type="predicted"/>
<dbReference type="AlphaFoldDB" id="A0A518G0X6"/>
<dbReference type="KEGG" id="ahel:Q31a_05420"/>
<dbReference type="EMBL" id="CP036298">
    <property type="protein sequence ID" value="QDV22258.1"/>
    <property type="molecule type" value="Genomic_DNA"/>
</dbReference>